<keyword evidence="1" id="KW-0479">Metal-binding</keyword>
<accession>A0A9P8N7V1</accession>
<dbReference type="RefSeq" id="XP_044724862.1">
    <property type="nucleotide sequence ID" value="XM_044861229.1"/>
</dbReference>
<dbReference type="InterPro" id="IPR001878">
    <property type="entry name" value="Znf_CCHC"/>
</dbReference>
<dbReference type="Pfam" id="PF14529">
    <property type="entry name" value="Exo_endo_phos_2"/>
    <property type="match status" value="1"/>
</dbReference>
<dbReference type="SUPFAM" id="SSF56219">
    <property type="entry name" value="DNase I-like"/>
    <property type="match status" value="1"/>
</dbReference>
<evidence type="ECO:0000256" key="2">
    <source>
        <dbReference type="SAM" id="MobiDB-lite"/>
    </source>
</evidence>
<gene>
    <name evidence="4" type="ORF">HRG_02758</name>
</gene>
<dbReference type="GeneID" id="68351887"/>
<dbReference type="Gene3D" id="3.60.10.10">
    <property type="entry name" value="Endonuclease/exonuclease/phosphatase"/>
    <property type="match status" value="1"/>
</dbReference>
<evidence type="ECO:0000313" key="5">
    <source>
        <dbReference type="Proteomes" id="UP000824596"/>
    </source>
</evidence>
<reference evidence="4" key="1">
    <citation type="submission" date="2021-09" db="EMBL/GenBank/DDBJ databases">
        <title>A high-quality genome of the endoparasitic fungus Hirsutella rhossiliensis with a comparison of Hirsutella genomes reveals transposable elements contributing to genome size variation.</title>
        <authorList>
            <person name="Lin R."/>
            <person name="Jiao Y."/>
            <person name="Sun X."/>
            <person name="Ling J."/>
            <person name="Xie B."/>
            <person name="Cheng X."/>
        </authorList>
    </citation>
    <scope>NUCLEOTIDE SEQUENCE</scope>
    <source>
        <strain evidence="4">HR02</strain>
    </source>
</reference>
<dbReference type="PROSITE" id="PS50158">
    <property type="entry name" value="ZF_CCHC"/>
    <property type="match status" value="1"/>
</dbReference>
<feature type="domain" description="CCHC-type" evidence="3">
    <location>
        <begin position="288"/>
        <end position="301"/>
    </location>
</feature>
<comment type="caution">
    <text evidence="4">The sequence shown here is derived from an EMBL/GenBank/DDBJ whole genome shotgun (WGS) entry which is preliminary data.</text>
</comment>
<dbReference type="EMBL" id="JAIZPD010000002">
    <property type="protein sequence ID" value="KAH0967349.1"/>
    <property type="molecule type" value="Genomic_DNA"/>
</dbReference>
<keyword evidence="4" id="KW-0255">Endonuclease</keyword>
<keyword evidence="1" id="KW-0862">Zinc</keyword>
<dbReference type="Proteomes" id="UP000824596">
    <property type="component" value="Unassembled WGS sequence"/>
</dbReference>
<name>A0A9P8N7V1_9HYPO</name>
<protein>
    <submittedName>
        <fullName evidence="4">Endonuclease-reverse transcriptase domain-containing protein</fullName>
    </submittedName>
</protein>
<dbReference type="GO" id="GO:0004519">
    <property type="term" value="F:endonuclease activity"/>
    <property type="evidence" value="ECO:0007669"/>
    <property type="project" value="UniProtKB-KW"/>
</dbReference>
<feature type="compositionally biased region" description="Basic and acidic residues" evidence="2">
    <location>
        <begin position="335"/>
        <end position="345"/>
    </location>
</feature>
<organism evidence="4 5">
    <name type="scientific">Hirsutella rhossiliensis</name>
    <dbReference type="NCBI Taxonomy" id="111463"/>
    <lineage>
        <taxon>Eukaryota</taxon>
        <taxon>Fungi</taxon>
        <taxon>Dikarya</taxon>
        <taxon>Ascomycota</taxon>
        <taxon>Pezizomycotina</taxon>
        <taxon>Sordariomycetes</taxon>
        <taxon>Hypocreomycetidae</taxon>
        <taxon>Hypocreales</taxon>
        <taxon>Ophiocordycipitaceae</taxon>
        <taxon>Hirsutella</taxon>
    </lineage>
</organism>
<keyword evidence="4" id="KW-0378">Hydrolase</keyword>
<dbReference type="OrthoDB" id="4927086at2759"/>
<evidence type="ECO:0000259" key="3">
    <source>
        <dbReference type="PROSITE" id="PS50158"/>
    </source>
</evidence>
<evidence type="ECO:0000256" key="1">
    <source>
        <dbReference type="PROSITE-ProRule" id="PRU00047"/>
    </source>
</evidence>
<feature type="compositionally biased region" description="Basic and acidic residues" evidence="2">
    <location>
        <begin position="386"/>
        <end position="395"/>
    </location>
</feature>
<sequence length="740" mass="83226">MTVFRAFCESFEQTAKQFTSGLEHSFAEHFSNRFLDLWRQTPSDLRLASAPTYSSVAAGRTASQRPCGHSPTAAAAPQQEPQQPISRLQGRPIPAPPKEDLRVFVRLPAEAPARDHNSYAIRTHIAAKVGIDLHQVPAAFKVNSGWAIRTTDATIRDLIVQRQSEWSQDMGATDVEISQRWYTYAVANCPYILTDLQGKELDYEPAAKDEIACQTGLKPIRVRPARRKPNDPLTCTLIVSFLEPTDKPWRLFGSSRLAQYIERSSLPSQCDKCWDFHARHTCDRQASCKRCGRRGHDAEACVALERCANCLGPHAADFAKCPARPKRSHGVIRRLTREEKSRVRELGAQLSARRKEQYERVERSEQPERDATCSPGGVTEKTQAQPHDEAPRRDSASLPSERAMDRNKGRPMPYKTHPAYDTFSPVDSWEDNSTRPRVMTYVRRRPGLMVDQRRPAATRDILWLTVNDITLVNVYRQPSYDEALDILLQWPAPNRCLVAGDFNAKHHSWQAGRIEGRGEAVAAWATANGLNLLNPADVPTNPHGNTIDLAFSNIALANAVVEDHLATSSDHFTLSTTLPELAVAPPPTGKFAAKAAGRPVRKGARSAPWWTEECSLAAVEYRAVRRVYALGFGREVQLAKRKFQRVVRRVKRRYWRDLIDSFTDSASVFKAVLDDTVYETQLDKANALRRATLERRTSQDDITDPWVPVDTARTIPFAQNVSLEEVRDATLRTGNTSRLR</sequence>
<proteinExistence type="predicted"/>
<dbReference type="AlphaFoldDB" id="A0A9P8N7V1"/>
<feature type="region of interest" description="Disordered" evidence="2">
    <location>
        <begin position="332"/>
        <end position="419"/>
    </location>
</feature>
<keyword evidence="1" id="KW-0863">Zinc-finger</keyword>
<dbReference type="InterPro" id="IPR005135">
    <property type="entry name" value="Endo/exonuclease/phosphatase"/>
</dbReference>
<feature type="region of interest" description="Disordered" evidence="2">
    <location>
        <begin position="58"/>
        <end position="96"/>
    </location>
</feature>
<dbReference type="GO" id="GO:0003676">
    <property type="term" value="F:nucleic acid binding"/>
    <property type="evidence" value="ECO:0007669"/>
    <property type="project" value="InterPro"/>
</dbReference>
<feature type="compositionally biased region" description="Basic and acidic residues" evidence="2">
    <location>
        <begin position="353"/>
        <end position="371"/>
    </location>
</feature>
<evidence type="ECO:0000313" key="4">
    <source>
        <dbReference type="EMBL" id="KAH0967349.1"/>
    </source>
</evidence>
<keyword evidence="4" id="KW-0540">Nuclease</keyword>
<keyword evidence="5" id="KW-1185">Reference proteome</keyword>
<dbReference type="GO" id="GO:0008270">
    <property type="term" value="F:zinc ion binding"/>
    <property type="evidence" value="ECO:0007669"/>
    <property type="project" value="UniProtKB-KW"/>
</dbReference>
<feature type="compositionally biased region" description="Low complexity" evidence="2">
    <location>
        <begin position="71"/>
        <end position="84"/>
    </location>
</feature>
<dbReference type="InterPro" id="IPR036691">
    <property type="entry name" value="Endo/exonu/phosph_ase_sf"/>
</dbReference>